<organism evidence="1 2">
    <name type="scientific">Racocetra persica</name>
    <dbReference type="NCBI Taxonomy" id="160502"/>
    <lineage>
        <taxon>Eukaryota</taxon>
        <taxon>Fungi</taxon>
        <taxon>Fungi incertae sedis</taxon>
        <taxon>Mucoromycota</taxon>
        <taxon>Glomeromycotina</taxon>
        <taxon>Glomeromycetes</taxon>
        <taxon>Diversisporales</taxon>
        <taxon>Gigasporaceae</taxon>
        <taxon>Racocetra</taxon>
    </lineage>
</organism>
<accession>A0ACA9R649</accession>
<evidence type="ECO:0000313" key="1">
    <source>
        <dbReference type="EMBL" id="CAG8778294.1"/>
    </source>
</evidence>
<protein>
    <submittedName>
        <fullName evidence="1">25740_t:CDS:1</fullName>
    </submittedName>
</protein>
<gene>
    <name evidence="1" type="ORF">RPERSI_LOCUS17211</name>
</gene>
<dbReference type="EMBL" id="CAJVQC010043814">
    <property type="protein sequence ID" value="CAG8778294.1"/>
    <property type="molecule type" value="Genomic_DNA"/>
</dbReference>
<reference evidence="1" key="1">
    <citation type="submission" date="2021-06" db="EMBL/GenBank/DDBJ databases">
        <authorList>
            <person name="Kallberg Y."/>
            <person name="Tangrot J."/>
            <person name="Rosling A."/>
        </authorList>
    </citation>
    <scope>NUCLEOTIDE SEQUENCE</scope>
    <source>
        <strain evidence="1">MA461A</strain>
    </source>
</reference>
<proteinExistence type="predicted"/>
<comment type="caution">
    <text evidence="1">The sequence shown here is derived from an EMBL/GenBank/DDBJ whole genome shotgun (WGS) entry which is preliminary data.</text>
</comment>
<dbReference type="Proteomes" id="UP000789920">
    <property type="component" value="Unassembled WGS sequence"/>
</dbReference>
<evidence type="ECO:0000313" key="2">
    <source>
        <dbReference type="Proteomes" id="UP000789920"/>
    </source>
</evidence>
<name>A0ACA9R649_9GLOM</name>
<feature type="non-terminal residue" evidence="1">
    <location>
        <position position="1"/>
    </location>
</feature>
<sequence length="138" mass="16179">DRSSASHQYLEPGREANSHQCTYGYRDDRLLEEKYHFYYWTNIENIHDHCNQAQNQAPSQKKVNDVIVSQVIDVVVPKSDRYGSTQKWYPKVIDVIRKRAERWKDLGEYKKKKWDGIQDGIQDEANNLLNGKTGYGNS</sequence>
<keyword evidence="2" id="KW-1185">Reference proteome</keyword>